<keyword evidence="3" id="KW-1185">Reference proteome</keyword>
<accession>A0A9P9FDL7</accession>
<evidence type="ECO:0000313" key="3">
    <source>
        <dbReference type="Proteomes" id="UP000717696"/>
    </source>
</evidence>
<gene>
    <name evidence="2" type="ORF">B0J13DRAFT_539844</name>
</gene>
<keyword evidence="1" id="KW-0732">Signal</keyword>
<feature type="signal peptide" evidence="1">
    <location>
        <begin position="1"/>
        <end position="23"/>
    </location>
</feature>
<evidence type="ECO:0000256" key="1">
    <source>
        <dbReference type="SAM" id="SignalP"/>
    </source>
</evidence>
<organism evidence="2 3">
    <name type="scientific">Dactylonectria estremocensis</name>
    <dbReference type="NCBI Taxonomy" id="1079267"/>
    <lineage>
        <taxon>Eukaryota</taxon>
        <taxon>Fungi</taxon>
        <taxon>Dikarya</taxon>
        <taxon>Ascomycota</taxon>
        <taxon>Pezizomycotina</taxon>
        <taxon>Sordariomycetes</taxon>
        <taxon>Hypocreomycetidae</taxon>
        <taxon>Hypocreales</taxon>
        <taxon>Nectriaceae</taxon>
        <taxon>Dactylonectria</taxon>
    </lineage>
</organism>
<dbReference type="Proteomes" id="UP000717696">
    <property type="component" value="Unassembled WGS sequence"/>
</dbReference>
<feature type="chain" id="PRO_5040388923" evidence="1">
    <location>
        <begin position="24"/>
        <end position="230"/>
    </location>
</feature>
<evidence type="ECO:0000313" key="2">
    <source>
        <dbReference type="EMBL" id="KAH7159867.1"/>
    </source>
</evidence>
<dbReference type="AlphaFoldDB" id="A0A9P9FDL7"/>
<comment type="caution">
    <text evidence="2">The sequence shown here is derived from an EMBL/GenBank/DDBJ whole genome shotgun (WGS) entry which is preliminary data.</text>
</comment>
<dbReference type="EMBL" id="JAGMUU010000002">
    <property type="protein sequence ID" value="KAH7159867.1"/>
    <property type="molecule type" value="Genomic_DNA"/>
</dbReference>
<sequence length="230" mass="25502">MRIFSILSGFVLVLVAPIAVAAAGPPAAPDAGLITKRIDRRKVDWYRLKLKSEFKYLNGKYLGIQSKVLGVYDNTLEEDNGVQVTLNGNEKNLWSLPVYPVGIVEHALGLVGSKGYLEFRVLTQPSGRVAELSDEKATYAWTEFHVGQENGEGLRELTYGALRSTPGWIAAPVGLNQWKIKHYNEGVVVIHNFVPVKVMLERWDHHLVGVLSGLNESVIIFSDLRGGEKH</sequence>
<protein>
    <submittedName>
        <fullName evidence="2">Uncharacterized protein</fullName>
    </submittedName>
</protein>
<dbReference type="OrthoDB" id="5199481at2759"/>
<proteinExistence type="predicted"/>
<reference evidence="2" key="1">
    <citation type="journal article" date="2021" name="Nat. Commun.">
        <title>Genetic determinants of endophytism in the Arabidopsis root mycobiome.</title>
        <authorList>
            <person name="Mesny F."/>
            <person name="Miyauchi S."/>
            <person name="Thiergart T."/>
            <person name="Pickel B."/>
            <person name="Atanasova L."/>
            <person name="Karlsson M."/>
            <person name="Huettel B."/>
            <person name="Barry K.W."/>
            <person name="Haridas S."/>
            <person name="Chen C."/>
            <person name="Bauer D."/>
            <person name="Andreopoulos W."/>
            <person name="Pangilinan J."/>
            <person name="LaButti K."/>
            <person name="Riley R."/>
            <person name="Lipzen A."/>
            <person name="Clum A."/>
            <person name="Drula E."/>
            <person name="Henrissat B."/>
            <person name="Kohler A."/>
            <person name="Grigoriev I.V."/>
            <person name="Martin F.M."/>
            <person name="Hacquard S."/>
        </authorList>
    </citation>
    <scope>NUCLEOTIDE SEQUENCE</scope>
    <source>
        <strain evidence="2">MPI-CAGE-AT-0021</strain>
    </source>
</reference>
<name>A0A9P9FDL7_9HYPO</name>